<keyword evidence="2" id="KW-1185">Reference proteome</keyword>
<dbReference type="Proteomes" id="UP000740605">
    <property type="component" value="Unassembled WGS sequence"/>
</dbReference>
<gene>
    <name evidence="1" type="ORF">J0P97_01905</name>
</gene>
<organism evidence="1 2">
    <name type="scientific">Microbacterium flavum</name>
    <dbReference type="NCBI Taxonomy" id="415216"/>
    <lineage>
        <taxon>Bacteria</taxon>
        <taxon>Bacillati</taxon>
        <taxon>Actinomycetota</taxon>
        <taxon>Actinomycetes</taxon>
        <taxon>Micrococcales</taxon>
        <taxon>Microbacteriaceae</taxon>
        <taxon>Microbacterium</taxon>
    </lineage>
</organism>
<dbReference type="RefSeq" id="WP_215486067.1">
    <property type="nucleotide sequence ID" value="NZ_BAAAPJ010000001.1"/>
</dbReference>
<reference evidence="1 2" key="1">
    <citation type="submission" date="2021-03" db="EMBL/GenBank/DDBJ databases">
        <title>Microbacterium pauli sp. nov., isolated from microfiltered milk.</title>
        <authorList>
            <person name="Bellassi P."/>
            <person name="Fontana A."/>
            <person name="Callegari M.L."/>
            <person name="Lorenzo M."/>
            <person name="Cappa F."/>
        </authorList>
    </citation>
    <scope>NUCLEOTIDE SEQUENCE [LARGE SCALE GENOMIC DNA]</scope>
    <source>
        <strain evidence="1 2">DSM 18909</strain>
    </source>
</reference>
<name>A0ABS5XQN1_9MICO</name>
<accession>A0ABS5XQN1</accession>
<dbReference type="EMBL" id="JAFLHG010000001">
    <property type="protein sequence ID" value="MBT8796832.1"/>
    <property type="molecule type" value="Genomic_DNA"/>
</dbReference>
<protein>
    <submittedName>
        <fullName evidence="1">Asp23/Gls24 family envelope stress response protein</fullName>
    </submittedName>
</protein>
<proteinExistence type="predicted"/>
<evidence type="ECO:0000313" key="2">
    <source>
        <dbReference type="Proteomes" id="UP000740605"/>
    </source>
</evidence>
<evidence type="ECO:0000313" key="1">
    <source>
        <dbReference type="EMBL" id="MBT8796832.1"/>
    </source>
</evidence>
<sequence>MAVTDNSTIRELDCGKTIEQLSDYLAMDRIPYDPTIETCPECLNALHALDQVAQLSRDLLLDDAAHLPPPPSGWLDAILTNIHNDVRAGRSLPLRHPDPRAQLSITEGAVRALLRSVADQIPGTVIGKCQIDGDAEQLGAPVTINVTLSIAWGTPMTPTAHDVRQRIYNALTEHTHLNVTAVDVTIEDIHGHDDTPTQEMP</sequence>
<comment type="caution">
    <text evidence="1">The sequence shown here is derived from an EMBL/GenBank/DDBJ whole genome shotgun (WGS) entry which is preliminary data.</text>
</comment>